<keyword evidence="1" id="KW-1133">Transmembrane helix</keyword>
<organism evidence="2 3">
    <name type="scientific">Gymnopilus dilepis</name>
    <dbReference type="NCBI Taxonomy" id="231916"/>
    <lineage>
        <taxon>Eukaryota</taxon>
        <taxon>Fungi</taxon>
        <taxon>Dikarya</taxon>
        <taxon>Basidiomycota</taxon>
        <taxon>Agaricomycotina</taxon>
        <taxon>Agaricomycetes</taxon>
        <taxon>Agaricomycetidae</taxon>
        <taxon>Agaricales</taxon>
        <taxon>Agaricineae</taxon>
        <taxon>Hymenogastraceae</taxon>
        <taxon>Gymnopilus</taxon>
    </lineage>
</organism>
<keyword evidence="1" id="KW-0812">Transmembrane</keyword>
<dbReference type="EMBL" id="NHYE01005420">
    <property type="protein sequence ID" value="PPQ73161.1"/>
    <property type="molecule type" value="Genomic_DNA"/>
</dbReference>
<keyword evidence="1" id="KW-0472">Membrane</keyword>
<dbReference type="STRING" id="231916.A0A409W3S9"/>
<dbReference type="Proteomes" id="UP000284706">
    <property type="component" value="Unassembled WGS sequence"/>
</dbReference>
<feature type="transmembrane region" description="Helical" evidence="1">
    <location>
        <begin position="37"/>
        <end position="60"/>
    </location>
</feature>
<evidence type="ECO:0000313" key="3">
    <source>
        <dbReference type="Proteomes" id="UP000284706"/>
    </source>
</evidence>
<reference evidence="2 3" key="1">
    <citation type="journal article" date="2018" name="Evol. Lett.">
        <title>Horizontal gene cluster transfer increased hallucinogenic mushroom diversity.</title>
        <authorList>
            <person name="Reynolds H.T."/>
            <person name="Vijayakumar V."/>
            <person name="Gluck-Thaler E."/>
            <person name="Korotkin H.B."/>
            <person name="Matheny P.B."/>
            <person name="Slot J.C."/>
        </authorList>
    </citation>
    <scope>NUCLEOTIDE SEQUENCE [LARGE SCALE GENOMIC DNA]</scope>
    <source>
        <strain evidence="2 3">SRW20</strain>
    </source>
</reference>
<gene>
    <name evidence="2" type="ORF">CVT26_014827</name>
</gene>
<dbReference type="InParanoid" id="A0A409W3S9"/>
<accession>A0A409W3S9</accession>
<name>A0A409W3S9_9AGAR</name>
<proteinExistence type="predicted"/>
<evidence type="ECO:0000256" key="1">
    <source>
        <dbReference type="SAM" id="Phobius"/>
    </source>
</evidence>
<sequence>MTVPFLYQSEPTWTITSAAFGLHNSGVEEKIWRDSHIVPFVASCLSGGILLLQAAVAIWYRPAGDASEDGLMKTTEDDNTRSRDLRSSIKNFIGSQGGNTIFVFKLARLLGSLTLFTLSVITVLNGRKAQENVRWESVFSAGNLAEVGIAVTYVRGNLLEPRKV</sequence>
<comment type="caution">
    <text evidence="2">The sequence shown here is derived from an EMBL/GenBank/DDBJ whole genome shotgun (WGS) entry which is preliminary data.</text>
</comment>
<feature type="transmembrane region" description="Helical" evidence="1">
    <location>
        <begin position="106"/>
        <end position="124"/>
    </location>
</feature>
<evidence type="ECO:0000313" key="2">
    <source>
        <dbReference type="EMBL" id="PPQ73161.1"/>
    </source>
</evidence>
<keyword evidence="3" id="KW-1185">Reference proteome</keyword>
<protein>
    <submittedName>
        <fullName evidence="2">Uncharacterized protein</fullName>
    </submittedName>
</protein>
<dbReference type="AlphaFoldDB" id="A0A409W3S9"/>